<feature type="non-terminal residue" evidence="2">
    <location>
        <position position="50"/>
    </location>
</feature>
<name>A6ICX8_RAT</name>
<dbReference type="Proteomes" id="UP000234681">
    <property type="component" value="Chromosome 13"/>
</dbReference>
<evidence type="ECO:0000313" key="3">
    <source>
        <dbReference type="Proteomes" id="UP000234681"/>
    </source>
</evidence>
<reference evidence="2 3" key="1">
    <citation type="submission" date="2005-09" db="EMBL/GenBank/DDBJ databases">
        <authorList>
            <person name="Mural R.J."/>
            <person name="Li P.W."/>
            <person name="Adams M.D."/>
            <person name="Amanatides P.G."/>
            <person name="Baden-Tillson H."/>
            <person name="Barnstead M."/>
            <person name="Chin S.H."/>
            <person name="Dew I."/>
            <person name="Evans C.A."/>
            <person name="Ferriera S."/>
            <person name="Flanigan M."/>
            <person name="Fosler C."/>
            <person name="Glodek A."/>
            <person name="Gu Z."/>
            <person name="Holt R.A."/>
            <person name="Jennings D."/>
            <person name="Kraft C.L."/>
            <person name="Lu F."/>
            <person name="Nguyen T."/>
            <person name="Nusskern D.R."/>
            <person name="Pfannkoch C.M."/>
            <person name="Sitter C."/>
            <person name="Sutton G.G."/>
            <person name="Venter J.C."/>
            <person name="Wang Z."/>
            <person name="Woodage T."/>
            <person name="Zheng X.H."/>
            <person name="Zhong F."/>
        </authorList>
    </citation>
    <scope>NUCLEOTIDE SEQUENCE [LARGE SCALE GENOMIC DNA]</scope>
    <source>
        <strain>BN</strain>
        <strain evidence="3">Sprague-Dawley</strain>
    </source>
</reference>
<sequence length="50" mass="5413">MVPEMRGLSPGRRLPEPALCPATGGSPEPGAVGRRRHVLALPEEEAWRPQ</sequence>
<proteinExistence type="predicted"/>
<dbReference type="EMBL" id="CH473958">
    <property type="protein sequence ID" value="EDM09519.1"/>
    <property type="molecule type" value="Genomic_DNA"/>
</dbReference>
<feature type="region of interest" description="Disordered" evidence="1">
    <location>
        <begin position="1"/>
        <end position="34"/>
    </location>
</feature>
<dbReference type="AlphaFoldDB" id="A6ICX8"/>
<evidence type="ECO:0000313" key="2">
    <source>
        <dbReference type="EMBL" id="EDM09519.1"/>
    </source>
</evidence>
<evidence type="ECO:0000256" key="1">
    <source>
        <dbReference type="SAM" id="MobiDB-lite"/>
    </source>
</evidence>
<protein>
    <submittedName>
        <fullName evidence="2">RCG46103</fullName>
    </submittedName>
</protein>
<gene>
    <name evidence="2" type="ORF">rCG_46103</name>
</gene>
<organism evidence="2 3">
    <name type="scientific">Rattus norvegicus</name>
    <name type="common">Rat</name>
    <dbReference type="NCBI Taxonomy" id="10116"/>
    <lineage>
        <taxon>Eukaryota</taxon>
        <taxon>Metazoa</taxon>
        <taxon>Chordata</taxon>
        <taxon>Craniata</taxon>
        <taxon>Vertebrata</taxon>
        <taxon>Euteleostomi</taxon>
        <taxon>Mammalia</taxon>
        <taxon>Eutheria</taxon>
        <taxon>Euarchontoglires</taxon>
        <taxon>Glires</taxon>
        <taxon>Rodentia</taxon>
        <taxon>Myomorpha</taxon>
        <taxon>Muroidea</taxon>
        <taxon>Muridae</taxon>
        <taxon>Murinae</taxon>
        <taxon>Rattus</taxon>
    </lineage>
</organism>
<accession>A6ICX8</accession>